<dbReference type="Proteomes" id="UP000242913">
    <property type="component" value="Unassembled WGS sequence"/>
</dbReference>
<evidence type="ECO:0000256" key="2">
    <source>
        <dbReference type="SAM" id="Phobius"/>
    </source>
</evidence>
<feature type="region of interest" description="Disordered" evidence="1">
    <location>
        <begin position="1"/>
        <end position="44"/>
    </location>
</feature>
<sequence length="115" mass="13577">MYDNGNGYSLGRNGDRRDVSPVPENEEENNNLDRPNSRTSIGLARSRRLEKNRRTMNWVRDARKICRQLMNLVSFIHLSFMFPLLVLFCHLAFSWMIDTKESILEDTIGFKRVRK</sequence>
<proteinExistence type="predicted"/>
<gene>
    <name evidence="3" type="ORF">X798_06961</name>
</gene>
<feature type="transmembrane region" description="Helical" evidence="2">
    <location>
        <begin position="72"/>
        <end position="97"/>
    </location>
</feature>
<keyword evidence="2" id="KW-0812">Transmembrane</keyword>
<accession>A0A238BLG8</accession>
<reference evidence="3 4" key="1">
    <citation type="submission" date="2015-12" db="EMBL/GenBank/DDBJ databases">
        <title>Draft genome of the nematode, Onchocerca flexuosa.</title>
        <authorList>
            <person name="Mitreva M."/>
        </authorList>
    </citation>
    <scope>NUCLEOTIDE SEQUENCE [LARGE SCALE GENOMIC DNA]</scope>
    <source>
        <strain evidence="3">Red Deer</strain>
    </source>
</reference>
<organism evidence="3 4">
    <name type="scientific">Onchocerca flexuosa</name>
    <dbReference type="NCBI Taxonomy" id="387005"/>
    <lineage>
        <taxon>Eukaryota</taxon>
        <taxon>Metazoa</taxon>
        <taxon>Ecdysozoa</taxon>
        <taxon>Nematoda</taxon>
        <taxon>Chromadorea</taxon>
        <taxon>Rhabditida</taxon>
        <taxon>Spirurina</taxon>
        <taxon>Spiruromorpha</taxon>
        <taxon>Filarioidea</taxon>
        <taxon>Onchocercidae</taxon>
        <taxon>Onchocerca</taxon>
    </lineage>
</organism>
<evidence type="ECO:0000256" key="1">
    <source>
        <dbReference type="SAM" id="MobiDB-lite"/>
    </source>
</evidence>
<keyword evidence="4" id="KW-1185">Reference proteome</keyword>
<dbReference type="AlphaFoldDB" id="A0A238BLG8"/>
<keyword evidence="2" id="KW-1133">Transmembrane helix</keyword>
<name>A0A238BLG8_9BILA</name>
<evidence type="ECO:0000313" key="4">
    <source>
        <dbReference type="Proteomes" id="UP000242913"/>
    </source>
</evidence>
<keyword evidence="2" id="KW-0472">Membrane</keyword>
<protein>
    <submittedName>
        <fullName evidence="3">Uncharacterized protein</fullName>
    </submittedName>
</protein>
<dbReference type="EMBL" id="KZ270246">
    <property type="protein sequence ID" value="OZC06053.1"/>
    <property type="molecule type" value="Genomic_DNA"/>
</dbReference>
<evidence type="ECO:0000313" key="3">
    <source>
        <dbReference type="EMBL" id="OZC06053.1"/>
    </source>
</evidence>
<dbReference type="OrthoDB" id="5906303at2759"/>